<keyword evidence="1" id="KW-0472">Membrane</keyword>
<name>C5K5V4_PERM5</name>
<reference evidence="4 5" key="1">
    <citation type="submission" date="2008-07" db="EMBL/GenBank/DDBJ databases">
        <authorList>
            <person name="El-Sayed N."/>
            <person name="Caler E."/>
            <person name="Inman J."/>
            <person name="Amedeo P."/>
            <person name="Hass B."/>
            <person name="Wortman J."/>
        </authorList>
    </citation>
    <scope>NUCLEOTIDE SEQUENCE [LARGE SCALE GENOMIC DNA]</scope>
    <source>
        <strain evidence="5">ATCC 50983 / TXsc</strain>
    </source>
</reference>
<accession>C5K5V4</accession>
<dbReference type="Proteomes" id="UP000007800">
    <property type="component" value="Unassembled WGS sequence"/>
</dbReference>
<protein>
    <recommendedName>
        <fullName evidence="3">Rhodanese domain-containing protein</fullName>
    </recommendedName>
</protein>
<evidence type="ECO:0000256" key="1">
    <source>
        <dbReference type="SAM" id="Phobius"/>
    </source>
</evidence>
<evidence type="ECO:0000313" key="5">
    <source>
        <dbReference type="Proteomes" id="UP000007800"/>
    </source>
</evidence>
<dbReference type="OrthoDB" id="416705at2759"/>
<feature type="chain" id="PRO_5002952568" description="Rhodanese domain-containing protein" evidence="2">
    <location>
        <begin position="18"/>
        <end position="377"/>
    </location>
</feature>
<dbReference type="PROSITE" id="PS50206">
    <property type="entry name" value="RHODANESE_3"/>
    <property type="match status" value="1"/>
</dbReference>
<dbReference type="InterPro" id="IPR007074">
    <property type="entry name" value="LicD/FKTN/FKRP_NTP_transf"/>
</dbReference>
<evidence type="ECO:0000259" key="3">
    <source>
        <dbReference type="PROSITE" id="PS50206"/>
    </source>
</evidence>
<dbReference type="AlphaFoldDB" id="C5K5V4"/>
<organism evidence="5">
    <name type="scientific">Perkinsus marinus (strain ATCC 50983 / TXsc)</name>
    <dbReference type="NCBI Taxonomy" id="423536"/>
    <lineage>
        <taxon>Eukaryota</taxon>
        <taxon>Sar</taxon>
        <taxon>Alveolata</taxon>
        <taxon>Perkinsozoa</taxon>
        <taxon>Perkinsea</taxon>
        <taxon>Perkinsida</taxon>
        <taxon>Perkinsidae</taxon>
        <taxon>Perkinsus</taxon>
    </lineage>
</organism>
<keyword evidence="5" id="KW-1185">Reference proteome</keyword>
<evidence type="ECO:0000256" key="2">
    <source>
        <dbReference type="SAM" id="SignalP"/>
    </source>
</evidence>
<keyword evidence="2" id="KW-0732">Signal</keyword>
<feature type="domain" description="Rhodanese" evidence="3">
    <location>
        <begin position="91"/>
        <end position="122"/>
    </location>
</feature>
<dbReference type="GeneID" id="9053664"/>
<keyword evidence="1" id="KW-1133">Transmembrane helix</keyword>
<dbReference type="InterPro" id="IPR001763">
    <property type="entry name" value="Rhodanese-like_dom"/>
</dbReference>
<sequence length="377" mass="41465">MPLFVAAFLVLFALLGATDKIKVFPDMFYSNVDNKNIYLCPPETISEETRNDWKAGTEVLIDGSQCEDYDHFLAEDGQGDFLDCVVWIEGKTIAALDKLGVDAYLMSGSLLGWYRHHKGVVPWDVDGDLGMNQDTCNAAFEAKGGKHKNMIGLLRETIGEEFYVGARLQGIGSSLPEDSFEACDTNELMVRGSHPNGKTCHTDIWIMHPDDAKYKGTEFECQCKSDIPMPRVCRKKTYCNALDDFLPVLKTTQSAVSISADVKVPRKPKEVLDILYSKTDFLNMNTIPGNYKFGSRVLVLGSDASESATTFLAPSTPQFATDSADLSSKYFPEVSIVVVVGAFVLGSIVGGLIHRCYVRRHSPTIAYTTVDNVASSS</sequence>
<evidence type="ECO:0000313" key="4">
    <source>
        <dbReference type="EMBL" id="EER20115.1"/>
    </source>
</evidence>
<dbReference type="OMA" id="ETRNDWK"/>
<dbReference type="EMBL" id="GG670791">
    <property type="protein sequence ID" value="EER20115.1"/>
    <property type="molecule type" value="Genomic_DNA"/>
</dbReference>
<keyword evidence="1" id="KW-0812">Transmembrane</keyword>
<dbReference type="RefSeq" id="XP_002788319.1">
    <property type="nucleotide sequence ID" value="XM_002788273.1"/>
</dbReference>
<feature type="transmembrane region" description="Helical" evidence="1">
    <location>
        <begin position="334"/>
        <end position="353"/>
    </location>
</feature>
<dbReference type="Pfam" id="PF04991">
    <property type="entry name" value="LicD"/>
    <property type="match status" value="1"/>
</dbReference>
<dbReference type="InParanoid" id="C5K5V4"/>
<dbReference type="GO" id="GO:0009100">
    <property type="term" value="P:glycoprotein metabolic process"/>
    <property type="evidence" value="ECO:0007669"/>
    <property type="project" value="UniProtKB-ARBA"/>
</dbReference>
<proteinExistence type="predicted"/>
<gene>
    <name evidence="4" type="ORF">Pmar_PMAR026705</name>
</gene>
<feature type="signal peptide" evidence="2">
    <location>
        <begin position="1"/>
        <end position="17"/>
    </location>
</feature>